<proteinExistence type="predicted"/>
<feature type="transmembrane region" description="Helical" evidence="7">
    <location>
        <begin position="309"/>
        <end position="329"/>
    </location>
</feature>
<dbReference type="InterPro" id="IPR036259">
    <property type="entry name" value="MFS_trans_sf"/>
</dbReference>
<dbReference type="CDD" id="cd17321">
    <property type="entry name" value="MFS_MMR_MDR_like"/>
    <property type="match status" value="1"/>
</dbReference>
<feature type="domain" description="Major facilitator superfamily (MFS) profile" evidence="8">
    <location>
        <begin position="25"/>
        <end position="467"/>
    </location>
</feature>
<evidence type="ECO:0000256" key="3">
    <source>
        <dbReference type="ARBA" id="ARBA00022475"/>
    </source>
</evidence>
<feature type="transmembrane region" description="Helical" evidence="7">
    <location>
        <begin position="123"/>
        <end position="141"/>
    </location>
</feature>
<dbReference type="GO" id="GO:0005886">
    <property type="term" value="C:plasma membrane"/>
    <property type="evidence" value="ECO:0007669"/>
    <property type="project" value="UniProtKB-SubCell"/>
</dbReference>
<dbReference type="Gene3D" id="1.20.1720.10">
    <property type="entry name" value="Multidrug resistance protein D"/>
    <property type="match status" value="1"/>
</dbReference>
<name>A0A4R0JYB5_9ACTN</name>
<dbReference type="InterPro" id="IPR011701">
    <property type="entry name" value="MFS"/>
</dbReference>
<organism evidence="9 10">
    <name type="scientific">Kribbella pittospori</name>
    <dbReference type="NCBI Taxonomy" id="722689"/>
    <lineage>
        <taxon>Bacteria</taxon>
        <taxon>Bacillati</taxon>
        <taxon>Actinomycetota</taxon>
        <taxon>Actinomycetes</taxon>
        <taxon>Propionibacteriales</taxon>
        <taxon>Kribbellaceae</taxon>
        <taxon>Kribbella</taxon>
    </lineage>
</organism>
<dbReference type="OrthoDB" id="7375466at2"/>
<feature type="transmembrane region" description="Helical" evidence="7">
    <location>
        <begin position="181"/>
        <end position="201"/>
    </location>
</feature>
<dbReference type="InterPro" id="IPR020846">
    <property type="entry name" value="MFS_dom"/>
</dbReference>
<keyword evidence="6 7" id="KW-0472">Membrane</keyword>
<reference evidence="9 10" key="1">
    <citation type="submission" date="2019-02" db="EMBL/GenBank/DDBJ databases">
        <title>Kribbella capetownensis sp. nov. and Kribbella speibonae sp. nov., isolated from soil.</title>
        <authorList>
            <person name="Curtis S.M."/>
            <person name="Norton I."/>
            <person name="Everest G.J."/>
            <person name="Meyers P.R."/>
        </authorList>
    </citation>
    <scope>NUCLEOTIDE SEQUENCE [LARGE SCALE GENOMIC DNA]</scope>
    <source>
        <strain evidence="9 10">NRRL B-24813</strain>
    </source>
</reference>
<evidence type="ECO:0000256" key="7">
    <source>
        <dbReference type="SAM" id="Phobius"/>
    </source>
</evidence>
<accession>A0A4R0JYB5</accession>
<dbReference type="PANTHER" id="PTHR42718">
    <property type="entry name" value="MAJOR FACILITATOR SUPERFAMILY MULTIDRUG TRANSPORTER MFSC"/>
    <property type="match status" value="1"/>
</dbReference>
<evidence type="ECO:0000256" key="6">
    <source>
        <dbReference type="ARBA" id="ARBA00023136"/>
    </source>
</evidence>
<feature type="transmembrane region" description="Helical" evidence="7">
    <location>
        <begin position="444"/>
        <end position="463"/>
    </location>
</feature>
<evidence type="ECO:0000259" key="8">
    <source>
        <dbReference type="PROSITE" id="PS50850"/>
    </source>
</evidence>
<dbReference type="EMBL" id="SJKB01000021">
    <property type="protein sequence ID" value="TCC52109.1"/>
    <property type="molecule type" value="Genomic_DNA"/>
</dbReference>
<feature type="transmembrane region" description="Helical" evidence="7">
    <location>
        <begin position="238"/>
        <end position="260"/>
    </location>
</feature>
<feature type="transmembrane region" description="Helical" evidence="7">
    <location>
        <begin position="22"/>
        <end position="40"/>
    </location>
</feature>
<protein>
    <submittedName>
        <fullName evidence="9">MFS transporter</fullName>
    </submittedName>
</protein>
<evidence type="ECO:0000313" key="9">
    <source>
        <dbReference type="EMBL" id="TCC52109.1"/>
    </source>
</evidence>
<feature type="transmembrane region" description="Helical" evidence="7">
    <location>
        <begin position="408"/>
        <end position="432"/>
    </location>
</feature>
<dbReference type="AlphaFoldDB" id="A0A4R0JYB5"/>
<comment type="caution">
    <text evidence="9">The sequence shown here is derived from an EMBL/GenBank/DDBJ whole genome shotgun (WGS) entry which is preliminary data.</text>
</comment>
<feature type="transmembrane region" description="Helical" evidence="7">
    <location>
        <begin position="280"/>
        <end position="303"/>
    </location>
</feature>
<keyword evidence="2" id="KW-0813">Transport</keyword>
<keyword evidence="5 7" id="KW-1133">Transmembrane helix</keyword>
<dbReference type="PANTHER" id="PTHR42718:SF46">
    <property type="entry name" value="BLR6921 PROTEIN"/>
    <property type="match status" value="1"/>
</dbReference>
<evidence type="ECO:0000256" key="1">
    <source>
        <dbReference type="ARBA" id="ARBA00004651"/>
    </source>
</evidence>
<evidence type="ECO:0000313" key="10">
    <source>
        <dbReference type="Proteomes" id="UP000291144"/>
    </source>
</evidence>
<keyword evidence="4 7" id="KW-0812">Transmembrane</keyword>
<feature type="transmembrane region" description="Helical" evidence="7">
    <location>
        <begin position="91"/>
        <end position="111"/>
    </location>
</feature>
<evidence type="ECO:0000256" key="2">
    <source>
        <dbReference type="ARBA" id="ARBA00022448"/>
    </source>
</evidence>
<dbReference type="PROSITE" id="PS50850">
    <property type="entry name" value="MFS"/>
    <property type="match status" value="1"/>
</dbReference>
<keyword evidence="10" id="KW-1185">Reference proteome</keyword>
<dbReference type="GO" id="GO:0022857">
    <property type="term" value="F:transmembrane transporter activity"/>
    <property type="evidence" value="ECO:0007669"/>
    <property type="project" value="InterPro"/>
</dbReference>
<dbReference type="Proteomes" id="UP000291144">
    <property type="component" value="Unassembled WGS sequence"/>
</dbReference>
<evidence type="ECO:0000256" key="4">
    <source>
        <dbReference type="ARBA" id="ARBA00022692"/>
    </source>
</evidence>
<gene>
    <name evidence="9" type="ORF">E0H73_39910</name>
</gene>
<dbReference type="Gene3D" id="1.20.1250.20">
    <property type="entry name" value="MFS general substrate transporter like domains"/>
    <property type="match status" value="1"/>
</dbReference>
<comment type="subcellular location">
    <subcellularLocation>
        <location evidence="1">Cell membrane</location>
        <topology evidence="1">Multi-pass membrane protein</topology>
    </subcellularLocation>
</comment>
<feature type="transmembrane region" description="Helical" evidence="7">
    <location>
        <begin position="153"/>
        <end position="175"/>
    </location>
</feature>
<sequence>MTDPTLNDVGAPARRSEAAKRAGLILFIVCAVQFLDAMDIASMGPALPKIQSDLGMSPSALQWVVSAYVLGFGGFLLLGGRLADFLERRRLLVTWLVIFAIASIAGGLVTAGEPLVGARLLKGVSAAFTAPTALAILLDTYRDERDRNRALGHYLAIASIGFVLGLVAGGFLATASWRLTMFMPALIALVVAIMARAVIVPGQRGERQQRPDLPGAVTVTLGLLATVFAVSRAADSGWVAPLTIGAALAGVLLIAAFIMIERTVRAPLIPLGIFARPQLAAANTCMLFQGSYVAFQFVSTLYYQDRLGWSPWQAGAAFVIGGLIVGVAARRFADVVSRRGAWPLATVGLALQAVSYVWFVIGLGHVSIYPLLVVQQILGGVGFAAAYPAMNITAVASAAPDEQGLASGIFIAASQIGIGLVVGVTATVLTYASNAEVGGYRAGLWFVIGVTAAITLLAATTAVKHRRRTTA</sequence>
<feature type="transmembrane region" description="Helical" evidence="7">
    <location>
        <begin position="213"/>
        <end position="232"/>
    </location>
</feature>
<feature type="transmembrane region" description="Helical" evidence="7">
    <location>
        <begin position="341"/>
        <end position="361"/>
    </location>
</feature>
<evidence type="ECO:0000256" key="5">
    <source>
        <dbReference type="ARBA" id="ARBA00022989"/>
    </source>
</evidence>
<dbReference type="SUPFAM" id="SSF103473">
    <property type="entry name" value="MFS general substrate transporter"/>
    <property type="match status" value="2"/>
</dbReference>
<keyword evidence="3" id="KW-1003">Cell membrane</keyword>
<feature type="transmembrane region" description="Helical" evidence="7">
    <location>
        <begin position="60"/>
        <end position="79"/>
    </location>
</feature>
<dbReference type="Pfam" id="PF07690">
    <property type="entry name" value="MFS_1"/>
    <property type="match status" value="1"/>
</dbReference>